<dbReference type="SMART" id="SM00490">
    <property type="entry name" value="HELICc"/>
    <property type="match status" value="1"/>
</dbReference>
<comment type="catalytic activity">
    <reaction evidence="7">
        <text>ATP + H2O = ADP + phosphate + H(+)</text>
        <dbReference type="Rhea" id="RHEA:13065"/>
        <dbReference type="ChEBI" id="CHEBI:15377"/>
        <dbReference type="ChEBI" id="CHEBI:15378"/>
        <dbReference type="ChEBI" id="CHEBI:30616"/>
        <dbReference type="ChEBI" id="CHEBI:43474"/>
        <dbReference type="ChEBI" id="CHEBI:456216"/>
        <dbReference type="EC" id="3.6.4.13"/>
    </reaction>
</comment>
<reference evidence="11 12" key="1">
    <citation type="submission" date="2016-05" db="EMBL/GenBank/DDBJ databases">
        <title>Nuclear genome of Blastocystis sp. subtype 1 NandII.</title>
        <authorList>
            <person name="Gentekaki E."/>
            <person name="Curtis B."/>
            <person name="Stairs C."/>
            <person name="Eme L."/>
            <person name="Herman E."/>
            <person name="Klimes V."/>
            <person name="Arias M.C."/>
            <person name="Elias M."/>
            <person name="Hilliou F."/>
            <person name="Klute M."/>
            <person name="Malik S.-B."/>
            <person name="Pightling A."/>
            <person name="Rachubinski R."/>
            <person name="Salas D."/>
            <person name="Schlacht A."/>
            <person name="Suga H."/>
            <person name="Archibald J."/>
            <person name="Ball S.G."/>
            <person name="Clark G."/>
            <person name="Dacks J."/>
            <person name="Van Der Giezen M."/>
            <person name="Tsaousis A."/>
            <person name="Roger A."/>
        </authorList>
    </citation>
    <scope>NUCLEOTIDE SEQUENCE [LARGE SCALE GENOMIC DNA]</scope>
    <source>
        <strain evidence="12">ATCC 50177 / NandII</strain>
    </source>
</reference>
<dbReference type="CDD" id="cd18787">
    <property type="entry name" value="SF2_C_DEAD"/>
    <property type="match status" value="1"/>
</dbReference>
<dbReference type="Proteomes" id="UP000078348">
    <property type="component" value="Unassembled WGS sequence"/>
</dbReference>
<keyword evidence="5 7" id="KW-0694">RNA-binding</keyword>
<dbReference type="InterPro" id="IPR001650">
    <property type="entry name" value="Helicase_C-like"/>
</dbReference>
<evidence type="ECO:0000259" key="10">
    <source>
        <dbReference type="PROSITE" id="PS51195"/>
    </source>
</evidence>
<name>A0A196SGP0_BLAHN</name>
<evidence type="ECO:0000256" key="7">
    <source>
        <dbReference type="RuleBase" id="RU365068"/>
    </source>
</evidence>
<dbReference type="InterPro" id="IPR027417">
    <property type="entry name" value="P-loop_NTPase"/>
</dbReference>
<keyword evidence="4 7" id="KW-0067">ATP-binding</keyword>
<dbReference type="PROSITE" id="PS51192">
    <property type="entry name" value="HELICASE_ATP_BIND_1"/>
    <property type="match status" value="1"/>
</dbReference>
<protein>
    <recommendedName>
        <fullName evidence="7">ATP-dependent RNA helicase</fullName>
        <ecNumber evidence="7">3.6.4.13</ecNumber>
    </recommendedName>
</protein>
<dbReference type="InterPro" id="IPR011545">
    <property type="entry name" value="DEAD/DEAH_box_helicase_dom"/>
</dbReference>
<evidence type="ECO:0000313" key="12">
    <source>
        <dbReference type="Proteomes" id="UP000078348"/>
    </source>
</evidence>
<comment type="caution">
    <text evidence="11">The sequence shown here is derived from an EMBL/GenBank/DDBJ whole genome shotgun (WGS) entry which is preliminary data.</text>
</comment>
<gene>
    <name evidence="11" type="ORF">AV274_2131</name>
</gene>
<comment type="domain">
    <text evidence="7">The Q motif is unique to and characteristic of the DEAD box family of RNA helicases and controls ATP binding and hydrolysis.</text>
</comment>
<dbReference type="Pfam" id="PF00270">
    <property type="entry name" value="DEAD"/>
    <property type="match status" value="1"/>
</dbReference>
<evidence type="ECO:0000256" key="3">
    <source>
        <dbReference type="ARBA" id="ARBA00022806"/>
    </source>
</evidence>
<dbReference type="SMART" id="SM00487">
    <property type="entry name" value="DEXDc"/>
    <property type="match status" value="1"/>
</dbReference>
<dbReference type="SUPFAM" id="SSF52540">
    <property type="entry name" value="P-loop containing nucleoside triphosphate hydrolases"/>
    <property type="match status" value="1"/>
</dbReference>
<evidence type="ECO:0000259" key="9">
    <source>
        <dbReference type="PROSITE" id="PS51194"/>
    </source>
</evidence>
<proteinExistence type="inferred from homology"/>
<comment type="function">
    <text evidence="7">RNA helicase.</text>
</comment>
<feature type="domain" description="DEAD-box RNA helicase Q" evidence="10">
    <location>
        <begin position="17"/>
        <end position="45"/>
    </location>
</feature>
<evidence type="ECO:0000256" key="6">
    <source>
        <dbReference type="PROSITE-ProRule" id="PRU00552"/>
    </source>
</evidence>
<sequence length="416" mass="45794">MLSTGRIARRWMQVRWVSFSQLGVNPTLVHRLTNMNITDATAIQEKAIPLGLKGVSPLAISSETGSGKTLSYLIPFLNGYCTDPTQRLLVILPRKELAYQLDTVLHKLVPDIQSHLAITKTGEIGRGVYPNVIIGTPKPVYTLVRSVFAKCNVEKLVAEKRAISTIVLDEADVILNDPFQREVLECIRVLTKINRDVKLIVAGATIPRNGKCTPGGVLDRKYPSITWCEGQNPNTVPPSIQVEFEETADDAAKAAALQKLAPSLRSGSNVVFVQNALRGKAVVEALAAANVKAQLLCQDMTDRERELAVKRVLGEEAMCTVCTDIVGRGLDTTRVEMVVQYDFARDVSSFLHRCGRTGRNGREGRVMCFVTPENALLYKQILGLGVHSDLSSLFSRKRNLRKKEKKAQKSGSFSPL</sequence>
<dbReference type="GO" id="GO:0003723">
    <property type="term" value="F:RNA binding"/>
    <property type="evidence" value="ECO:0007669"/>
    <property type="project" value="UniProtKB-UniRule"/>
</dbReference>
<dbReference type="PROSITE" id="PS51195">
    <property type="entry name" value="Q_MOTIF"/>
    <property type="match status" value="1"/>
</dbReference>
<feature type="domain" description="Helicase ATP-binding" evidence="8">
    <location>
        <begin position="49"/>
        <end position="224"/>
    </location>
</feature>
<dbReference type="AlphaFoldDB" id="A0A196SGP0"/>
<dbReference type="InterPro" id="IPR014001">
    <property type="entry name" value="Helicase_ATP-bd"/>
</dbReference>
<dbReference type="OrthoDB" id="10256233at2759"/>
<evidence type="ECO:0000256" key="1">
    <source>
        <dbReference type="ARBA" id="ARBA00022741"/>
    </source>
</evidence>
<feature type="domain" description="Helicase C-terminal" evidence="9">
    <location>
        <begin position="256"/>
        <end position="401"/>
    </location>
</feature>
<dbReference type="EMBL" id="LXWW01000096">
    <property type="protein sequence ID" value="OAO16188.1"/>
    <property type="molecule type" value="Genomic_DNA"/>
</dbReference>
<dbReference type="GO" id="GO:0005524">
    <property type="term" value="F:ATP binding"/>
    <property type="evidence" value="ECO:0007669"/>
    <property type="project" value="UniProtKB-UniRule"/>
</dbReference>
<keyword evidence="12" id="KW-1185">Reference proteome</keyword>
<dbReference type="STRING" id="478820.A0A196SGP0"/>
<dbReference type="EC" id="3.6.4.13" evidence="7"/>
<evidence type="ECO:0000313" key="11">
    <source>
        <dbReference type="EMBL" id="OAO16188.1"/>
    </source>
</evidence>
<organism evidence="11 12">
    <name type="scientific">Blastocystis sp. subtype 1 (strain ATCC 50177 / NandII)</name>
    <dbReference type="NCBI Taxonomy" id="478820"/>
    <lineage>
        <taxon>Eukaryota</taxon>
        <taxon>Sar</taxon>
        <taxon>Stramenopiles</taxon>
        <taxon>Bigyra</taxon>
        <taxon>Opalozoa</taxon>
        <taxon>Opalinata</taxon>
        <taxon>Blastocystidae</taxon>
        <taxon>Blastocystis</taxon>
    </lineage>
</organism>
<dbReference type="GO" id="GO:0016787">
    <property type="term" value="F:hydrolase activity"/>
    <property type="evidence" value="ECO:0007669"/>
    <property type="project" value="UniProtKB-KW"/>
</dbReference>
<keyword evidence="1 7" id="KW-0547">Nucleotide-binding</keyword>
<dbReference type="GO" id="GO:0003724">
    <property type="term" value="F:RNA helicase activity"/>
    <property type="evidence" value="ECO:0007669"/>
    <property type="project" value="UniProtKB-EC"/>
</dbReference>
<dbReference type="PROSITE" id="PS51194">
    <property type="entry name" value="HELICASE_CTER"/>
    <property type="match status" value="1"/>
</dbReference>
<keyword evidence="2 7" id="KW-0378">Hydrolase</keyword>
<dbReference type="InterPro" id="IPR014014">
    <property type="entry name" value="RNA_helicase_DEAD_Q_motif"/>
</dbReference>
<accession>A0A196SGP0</accession>
<dbReference type="Gene3D" id="3.40.50.300">
    <property type="entry name" value="P-loop containing nucleotide triphosphate hydrolases"/>
    <property type="match status" value="2"/>
</dbReference>
<dbReference type="PANTHER" id="PTHR24031">
    <property type="entry name" value="RNA HELICASE"/>
    <property type="match status" value="1"/>
</dbReference>
<evidence type="ECO:0000256" key="5">
    <source>
        <dbReference type="ARBA" id="ARBA00022884"/>
    </source>
</evidence>
<evidence type="ECO:0000259" key="8">
    <source>
        <dbReference type="PROSITE" id="PS51192"/>
    </source>
</evidence>
<feature type="short sequence motif" description="Q motif" evidence="6">
    <location>
        <begin position="17"/>
        <end position="45"/>
    </location>
</feature>
<keyword evidence="3 7" id="KW-0347">Helicase</keyword>
<evidence type="ECO:0000256" key="4">
    <source>
        <dbReference type="ARBA" id="ARBA00022840"/>
    </source>
</evidence>
<dbReference type="Pfam" id="PF00271">
    <property type="entry name" value="Helicase_C"/>
    <property type="match status" value="1"/>
</dbReference>
<comment type="similarity">
    <text evidence="7">Belongs to the DEAD box helicase family.</text>
</comment>
<evidence type="ECO:0000256" key="2">
    <source>
        <dbReference type="ARBA" id="ARBA00022801"/>
    </source>
</evidence>